<comment type="similarity">
    <text evidence="1 11">Belongs to the PyrK family.</text>
</comment>
<keyword evidence="9 11" id="KW-0408">Iron</keyword>
<dbReference type="NCBIfam" id="NF000799">
    <property type="entry name" value="PRK00054.1-4"/>
    <property type="match status" value="1"/>
</dbReference>
<evidence type="ECO:0000256" key="8">
    <source>
        <dbReference type="ARBA" id="ARBA00022982"/>
    </source>
</evidence>
<keyword evidence="6 11" id="KW-0274">FAD</keyword>
<dbReference type="AlphaFoldDB" id="A0A163QV82"/>
<feature type="binding site" evidence="11 12">
    <location>
        <begin position="52"/>
        <end position="55"/>
    </location>
    <ligand>
        <name>FAD</name>
        <dbReference type="ChEBI" id="CHEBI:57692"/>
    </ligand>
</feature>
<comment type="function">
    <text evidence="11">Responsible for channeling the electrons from the oxidation of dihydroorotate from the FMN redox center in the PyrD type B subunit to the ultimate electron acceptor NAD(+).</text>
</comment>
<organism evidence="15 16">
    <name type="scientific">Fictibacillus phosphorivorans</name>
    <dbReference type="NCBI Taxonomy" id="1221500"/>
    <lineage>
        <taxon>Bacteria</taxon>
        <taxon>Bacillati</taxon>
        <taxon>Bacillota</taxon>
        <taxon>Bacilli</taxon>
        <taxon>Bacillales</taxon>
        <taxon>Fictibacillaceae</taxon>
        <taxon>Fictibacillus</taxon>
    </lineage>
</organism>
<dbReference type="InterPro" id="IPR050353">
    <property type="entry name" value="PyrK_electron_transfer"/>
</dbReference>
<dbReference type="RefSeq" id="WP_066240609.1">
    <property type="nucleotide sequence ID" value="NZ_LRFC01000023.1"/>
</dbReference>
<evidence type="ECO:0000313" key="15">
    <source>
        <dbReference type="EMBL" id="KZE65808.1"/>
    </source>
</evidence>
<comment type="cofactor">
    <cofactor evidence="11">
        <name>[2Fe-2S] cluster</name>
        <dbReference type="ChEBI" id="CHEBI:190135"/>
    </cofactor>
    <text evidence="11">Binds 1 [2Fe-2S] cluster per subunit.</text>
</comment>
<evidence type="ECO:0000256" key="11">
    <source>
        <dbReference type="HAMAP-Rule" id="MF_01211"/>
    </source>
</evidence>
<dbReference type="InterPro" id="IPR012165">
    <property type="entry name" value="Cyt_c3_hydrogenase_gsu"/>
</dbReference>
<dbReference type="OrthoDB" id="9778346at2"/>
<dbReference type="InterPro" id="IPR023455">
    <property type="entry name" value="Dihydroorotate_DHASE_ETsu"/>
</dbReference>
<gene>
    <name evidence="11" type="primary">pyrK</name>
    <name evidence="15" type="ORF">AWM68_05365</name>
</gene>
<proteinExistence type="inferred from homology"/>
<feature type="domain" description="FAD-binding FR-type" evidence="14">
    <location>
        <begin position="1"/>
        <end position="101"/>
    </location>
</feature>
<keyword evidence="10 11" id="KW-0411">Iron-sulfur</keyword>
<dbReference type="InterPro" id="IPR019480">
    <property type="entry name" value="Dihydroorotate_DH_Fe-S-bd"/>
</dbReference>
<evidence type="ECO:0000256" key="13">
    <source>
        <dbReference type="PIRSR" id="PIRSR006816-2"/>
    </source>
</evidence>
<evidence type="ECO:0000256" key="1">
    <source>
        <dbReference type="ARBA" id="ARBA00006422"/>
    </source>
</evidence>
<dbReference type="InterPro" id="IPR039261">
    <property type="entry name" value="FNR_nucleotide-bd"/>
</dbReference>
<comment type="pathway">
    <text evidence="11">Pyrimidine metabolism; UMP biosynthesis via de novo pathway; orotate from (S)-dihydroorotate (NAD(+) route): step 1/1.</text>
</comment>
<evidence type="ECO:0000259" key="14">
    <source>
        <dbReference type="PROSITE" id="PS51384"/>
    </source>
</evidence>
<dbReference type="PANTHER" id="PTHR43513:SF3">
    <property type="entry name" value="DIHYDROOROTATE DEHYDROGENASE B (NAD(+)), ELECTRON TRANSFER SUBUNIT-RELATED"/>
    <property type="match status" value="1"/>
</dbReference>
<evidence type="ECO:0000256" key="5">
    <source>
        <dbReference type="ARBA" id="ARBA00022723"/>
    </source>
</evidence>
<dbReference type="SUPFAM" id="SSF63380">
    <property type="entry name" value="Riboflavin synthase domain-like"/>
    <property type="match status" value="1"/>
</dbReference>
<protein>
    <recommendedName>
        <fullName evidence="11">Dihydroorotate dehydrogenase B (NAD(+)), electron transfer subunit</fullName>
    </recommendedName>
    <alternativeName>
        <fullName evidence="11">Dihydroorotate oxidase B, electron transfer subunit</fullName>
    </alternativeName>
</protein>
<dbReference type="GO" id="GO:0009055">
    <property type="term" value="F:electron transfer activity"/>
    <property type="evidence" value="ECO:0007669"/>
    <property type="project" value="UniProtKB-UniRule"/>
</dbReference>
<dbReference type="Pfam" id="PF10418">
    <property type="entry name" value="DHODB_Fe-S_bind"/>
    <property type="match status" value="1"/>
</dbReference>
<evidence type="ECO:0000256" key="3">
    <source>
        <dbReference type="ARBA" id="ARBA00022630"/>
    </source>
</evidence>
<dbReference type="Gene3D" id="3.40.50.80">
    <property type="entry name" value="Nucleotide-binding domain of ferredoxin-NADP reductase (FNR) module"/>
    <property type="match status" value="1"/>
</dbReference>
<feature type="binding site" evidence="11 13">
    <location>
        <position position="225"/>
    </location>
    <ligand>
        <name>[2Fe-2S] cluster</name>
        <dbReference type="ChEBI" id="CHEBI:190135"/>
    </ligand>
</feature>
<evidence type="ECO:0000256" key="4">
    <source>
        <dbReference type="ARBA" id="ARBA00022714"/>
    </source>
</evidence>
<dbReference type="InterPro" id="IPR037117">
    <property type="entry name" value="Dihydroorotate_DH_ele_sf"/>
</dbReference>
<keyword evidence="3 11" id="KW-0285">Flavoprotein</keyword>
<name>A0A163QV82_9BACL</name>
<evidence type="ECO:0000256" key="6">
    <source>
        <dbReference type="ARBA" id="ARBA00022827"/>
    </source>
</evidence>
<feature type="binding site" evidence="11 13">
    <location>
        <position position="220"/>
    </location>
    <ligand>
        <name>[2Fe-2S] cluster</name>
        <dbReference type="ChEBI" id="CHEBI:190135"/>
    </ligand>
</feature>
<evidence type="ECO:0000256" key="7">
    <source>
        <dbReference type="ARBA" id="ARBA00022975"/>
    </source>
</evidence>
<dbReference type="SUPFAM" id="SSF52343">
    <property type="entry name" value="Ferredoxin reductase-like, C-terminal NADP-linked domain"/>
    <property type="match status" value="1"/>
</dbReference>
<evidence type="ECO:0000313" key="16">
    <source>
        <dbReference type="Proteomes" id="UP000076567"/>
    </source>
</evidence>
<reference evidence="16" key="1">
    <citation type="submission" date="2016-01" db="EMBL/GenBank/DDBJ databases">
        <title>Draft genome of Chromobacterium sp. F49.</title>
        <authorList>
            <person name="Hong K.W."/>
        </authorList>
    </citation>
    <scope>NUCLEOTIDE SEQUENCE [LARGE SCALE GENOMIC DNA]</scope>
    <source>
        <strain evidence="16">P7IIIA</strain>
    </source>
</reference>
<feature type="binding site" evidence="11 12">
    <location>
        <begin position="69"/>
        <end position="71"/>
    </location>
    <ligand>
        <name>FAD</name>
        <dbReference type="ChEBI" id="CHEBI:57692"/>
    </ligand>
</feature>
<dbReference type="PANTHER" id="PTHR43513">
    <property type="entry name" value="DIHYDROOROTATE DEHYDROGENASE B (NAD(+)), ELECTRON TRANSFER SUBUNIT"/>
    <property type="match status" value="1"/>
</dbReference>
<accession>A0A163QV82</accession>
<dbReference type="Proteomes" id="UP000076567">
    <property type="component" value="Unassembled WGS sequence"/>
</dbReference>
<feature type="binding site" evidence="11 12">
    <location>
        <begin position="76"/>
        <end position="77"/>
    </location>
    <ligand>
        <name>FAD</name>
        <dbReference type="ChEBI" id="CHEBI:57692"/>
    </ligand>
</feature>
<sequence length="256" mass="27802">MMKHLLKVTSNTEIARNIFEMKLTGPGVGNMTSPGQFLHVSIGNHTSKLLRRPLSICDVDLEREEVTLLYRAQGDGTKQLSEKQNGELVDVLGPLGNGFNMDEVDIKRSALLVGGGIGVPPLYYLGKQLKNTGVQVTFILGYQSLEDSFYIDKFKEIGETIVTTADGSFGIKGFVTDAMEQSLKEEPVIYSVGPAVMLKAVEEKADSLDGYLSLEERMGCGIGACFACVCPTETRKSGYVKICSDGPVFKMGEVVL</sequence>
<feature type="binding site" evidence="11 13">
    <location>
        <position position="243"/>
    </location>
    <ligand>
        <name>[2Fe-2S] cluster</name>
        <dbReference type="ChEBI" id="CHEBI:190135"/>
    </ligand>
</feature>
<evidence type="ECO:0000256" key="12">
    <source>
        <dbReference type="PIRSR" id="PIRSR006816-1"/>
    </source>
</evidence>
<dbReference type="UniPathway" id="UPA00070">
    <property type="reaction ID" value="UER00945"/>
</dbReference>
<feature type="binding site" evidence="11 13">
    <location>
        <position position="228"/>
    </location>
    <ligand>
        <name>[2Fe-2S] cluster</name>
        <dbReference type="ChEBI" id="CHEBI:190135"/>
    </ligand>
</feature>
<dbReference type="PIRSF" id="PIRSF006816">
    <property type="entry name" value="Cyc3_hyd_g"/>
    <property type="match status" value="1"/>
</dbReference>
<keyword evidence="5 11" id="KW-0479">Metal-binding</keyword>
<keyword evidence="4 11" id="KW-0001">2Fe-2S</keyword>
<dbReference type="HAMAP" id="MF_01211">
    <property type="entry name" value="DHODB_Fe_S_bind"/>
    <property type="match status" value="1"/>
</dbReference>
<dbReference type="Gene3D" id="2.10.240.10">
    <property type="entry name" value="Dihydroorotate dehydrogenase, electron transfer subunit"/>
    <property type="match status" value="1"/>
</dbReference>
<dbReference type="GO" id="GO:0051537">
    <property type="term" value="F:2 iron, 2 sulfur cluster binding"/>
    <property type="evidence" value="ECO:0007669"/>
    <property type="project" value="UniProtKB-KW"/>
</dbReference>
<dbReference type="GO" id="GO:0016491">
    <property type="term" value="F:oxidoreductase activity"/>
    <property type="evidence" value="ECO:0007669"/>
    <property type="project" value="InterPro"/>
</dbReference>
<evidence type="ECO:0000256" key="10">
    <source>
        <dbReference type="ARBA" id="ARBA00023014"/>
    </source>
</evidence>
<comment type="cofactor">
    <cofactor evidence="13">
        <name>[2Fe-2S] cluster</name>
        <dbReference type="ChEBI" id="CHEBI:190135"/>
    </cofactor>
    <text evidence="13">Binds 1 [2Fe-2S] cluster per subunit.</text>
</comment>
<comment type="cofactor">
    <cofactor evidence="11 12">
        <name>FAD</name>
        <dbReference type="ChEBI" id="CHEBI:57692"/>
    </cofactor>
    <text evidence="11 12">Binds 1 FAD per subunit.</text>
</comment>
<dbReference type="GO" id="GO:0046872">
    <property type="term" value="F:metal ion binding"/>
    <property type="evidence" value="ECO:0007669"/>
    <property type="project" value="UniProtKB-KW"/>
</dbReference>
<dbReference type="EMBL" id="LRFC01000023">
    <property type="protein sequence ID" value="KZE65808.1"/>
    <property type="molecule type" value="Genomic_DNA"/>
</dbReference>
<evidence type="ECO:0000256" key="9">
    <source>
        <dbReference type="ARBA" id="ARBA00023004"/>
    </source>
</evidence>
<dbReference type="GO" id="GO:0044205">
    <property type="term" value="P:'de novo' UMP biosynthetic process"/>
    <property type="evidence" value="ECO:0007669"/>
    <property type="project" value="UniProtKB-UniRule"/>
</dbReference>
<dbReference type="GO" id="GO:0050660">
    <property type="term" value="F:flavin adenine dinucleotide binding"/>
    <property type="evidence" value="ECO:0007669"/>
    <property type="project" value="InterPro"/>
</dbReference>
<dbReference type="InterPro" id="IPR017938">
    <property type="entry name" value="Riboflavin_synthase-like_b-brl"/>
</dbReference>
<dbReference type="InterPro" id="IPR017927">
    <property type="entry name" value="FAD-bd_FR_type"/>
</dbReference>
<dbReference type="CDD" id="cd06218">
    <property type="entry name" value="DHOD_e_trans"/>
    <property type="match status" value="1"/>
</dbReference>
<keyword evidence="7 11" id="KW-0665">Pyrimidine biosynthesis</keyword>
<keyword evidence="8 11" id="KW-0249">Electron transport</keyword>
<keyword evidence="16" id="KW-1185">Reference proteome</keyword>
<evidence type="ECO:0000256" key="2">
    <source>
        <dbReference type="ARBA" id="ARBA00022448"/>
    </source>
</evidence>
<dbReference type="PROSITE" id="PS51384">
    <property type="entry name" value="FAD_FR"/>
    <property type="match status" value="1"/>
</dbReference>
<dbReference type="Gene3D" id="2.40.30.10">
    <property type="entry name" value="Translation factors"/>
    <property type="match status" value="1"/>
</dbReference>
<comment type="caution">
    <text evidence="15">The sequence shown here is derived from an EMBL/GenBank/DDBJ whole genome shotgun (WGS) entry which is preliminary data.</text>
</comment>
<comment type="subunit">
    <text evidence="11">Heterotetramer of 2 PyrK and 2 PyrD type B subunits.</text>
</comment>
<keyword evidence="2 11" id="KW-0813">Transport</keyword>